<evidence type="ECO:0000256" key="1">
    <source>
        <dbReference type="ARBA" id="ARBA00022598"/>
    </source>
</evidence>
<keyword evidence="2 4" id="KW-0547">Nucleotide-binding</keyword>
<comment type="caution">
    <text evidence="6">The sequence shown here is derived from an EMBL/GenBank/DDBJ whole genome shotgun (WGS) entry which is preliminary data.</text>
</comment>
<reference evidence="6 7" key="1">
    <citation type="submission" date="2020-03" db="EMBL/GenBank/DDBJ databases">
        <title>Metabolic flexibility allows generalist bacteria to become dominant in a frequently disturbed ecosystem.</title>
        <authorList>
            <person name="Chen Y.-J."/>
            <person name="Leung P.M."/>
            <person name="Bay S.K."/>
            <person name="Hugenholtz P."/>
            <person name="Kessler A.J."/>
            <person name="Shelley G."/>
            <person name="Waite D.W."/>
            <person name="Cook P.L."/>
            <person name="Greening C."/>
        </authorList>
    </citation>
    <scope>NUCLEOTIDE SEQUENCE [LARGE SCALE GENOMIC DNA]</scope>
    <source>
        <strain evidence="6">SS_bin_28</strain>
    </source>
</reference>
<dbReference type="PANTHER" id="PTHR43585">
    <property type="entry name" value="FUMIPYRROLE BIOSYNTHESIS PROTEIN C"/>
    <property type="match status" value="1"/>
</dbReference>
<dbReference type="Gene3D" id="3.30.470.20">
    <property type="entry name" value="ATP-grasp fold, B domain"/>
    <property type="match status" value="1"/>
</dbReference>
<organism evidence="6 7">
    <name type="scientific">Eiseniibacteriota bacterium</name>
    <dbReference type="NCBI Taxonomy" id="2212470"/>
    <lineage>
        <taxon>Bacteria</taxon>
        <taxon>Candidatus Eiseniibacteriota</taxon>
    </lineage>
</organism>
<keyword evidence="1" id="KW-0436">Ligase</keyword>
<evidence type="ECO:0000256" key="3">
    <source>
        <dbReference type="ARBA" id="ARBA00022840"/>
    </source>
</evidence>
<evidence type="ECO:0000256" key="2">
    <source>
        <dbReference type="ARBA" id="ARBA00022741"/>
    </source>
</evidence>
<accession>A0A7Y2E4U7</accession>
<evidence type="ECO:0000313" key="7">
    <source>
        <dbReference type="Proteomes" id="UP000547674"/>
    </source>
</evidence>
<protein>
    <submittedName>
        <fullName evidence="6">ATP-grasp domain-containing protein</fullName>
    </submittedName>
</protein>
<keyword evidence="3 4" id="KW-0067">ATP-binding</keyword>
<feature type="non-terminal residue" evidence="6">
    <location>
        <position position="212"/>
    </location>
</feature>
<dbReference type="EMBL" id="JABDJR010000017">
    <property type="protein sequence ID" value="NNF05234.1"/>
    <property type="molecule type" value="Genomic_DNA"/>
</dbReference>
<dbReference type="GO" id="GO:0016874">
    <property type="term" value="F:ligase activity"/>
    <property type="evidence" value="ECO:0007669"/>
    <property type="project" value="UniProtKB-KW"/>
</dbReference>
<evidence type="ECO:0000313" key="6">
    <source>
        <dbReference type="EMBL" id="NNF05234.1"/>
    </source>
</evidence>
<dbReference type="InterPro" id="IPR052032">
    <property type="entry name" value="ATP-dep_AA_Ligase"/>
</dbReference>
<evidence type="ECO:0000259" key="5">
    <source>
        <dbReference type="PROSITE" id="PS50975"/>
    </source>
</evidence>
<evidence type="ECO:0000256" key="4">
    <source>
        <dbReference type="PROSITE-ProRule" id="PRU00409"/>
    </source>
</evidence>
<dbReference type="AlphaFoldDB" id="A0A7Y2E4U7"/>
<dbReference type="Pfam" id="PF02786">
    <property type="entry name" value="CPSase_L_D2"/>
    <property type="match status" value="1"/>
</dbReference>
<dbReference type="Proteomes" id="UP000547674">
    <property type="component" value="Unassembled WGS sequence"/>
</dbReference>
<name>A0A7Y2E4U7_UNCEI</name>
<gene>
    <name evidence="6" type="ORF">HKN21_00605</name>
</gene>
<feature type="domain" description="ATP-grasp" evidence="5">
    <location>
        <begin position="119"/>
        <end position="207"/>
    </location>
</feature>
<dbReference type="PROSITE" id="PS50975">
    <property type="entry name" value="ATP_GRASP"/>
    <property type="match status" value="1"/>
</dbReference>
<dbReference type="PANTHER" id="PTHR43585:SF2">
    <property type="entry name" value="ATP-GRASP ENZYME FSQD"/>
    <property type="match status" value="1"/>
</dbReference>
<sequence length="212" mass="23400">MRNVVFVAPFFLATTIRFLESVLSLENVRVGLVSQDPINKLPGNLRGRLAADWRVADALDANHLVPAVQGLATKMGGVERLVGALEELQVPLAQVRERLRIPGLSVEAAQNFRDKSRMKTVLQENGLPCAKHALARSADEARKLIDDLGFPVIAKPPDGAGARGTYRLEDANAFQEFVHHFPISERRPVLFEEFIQGEEHSFDSVMVDGQPV</sequence>
<dbReference type="InterPro" id="IPR005479">
    <property type="entry name" value="CPAse_ATP-bd"/>
</dbReference>
<dbReference type="InterPro" id="IPR011761">
    <property type="entry name" value="ATP-grasp"/>
</dbReference>
<dbReference type="GO" id="GO:0005524">
    <property type="term" value="F:ATP binding"/>
    <property type="evidence" value="ECO:0007669"/>
    <property type="project" value="UniProtKB-UniRule"/>
</dbReference>
<proteinExistence type="predicted"/>
<dbReference type="GO" id="GO:0046872">
    <property type="term" value="F:metal ion binding"/>
    <property type="evidence" value="ECO:0007669"/>
    <property type="project" value="InterPro"/>
</dbReference>
<dbReference type="SUPFAM" id="SSF56059">
    <property type="entry name" value="Glutathione synthetase ATP-binding domain-like"/>
    <property type="match status" value="1"/>
</dbReference>